<dbReference type="Gene3D" id="6.10.340.10">
    <property type="match status" value="1"/>
</dbReference>
<name>A0A951QDE7_9CYAN</name>
<dbReference type="GO" id="GO:0007165">
    <property type="term" value="P:signal transduction"/>
    <property type="evidence" value="ECO:0007669"/>
    <property type="project" value="InterPro"/>
</dbReference>
<gene>
    <name evidence="4" type="ORF">KME15_21250</name>
</gene>
<evidence type="ECO:0000256" key="1">
    <source>
        <dbReference type="SAM" id="Coils"/>
    </source>
</evidence>
<proteinExistence type="predicted"/>
<dbReference type="PROSITE" id="PS50885">
    <property type="entry name" value="HAMP"/>
    <property type="match status" value="1"/>
</dbReference>
<dbReference type="AlphaFoldDB" id="A0A951QDE7"/>
<feature type="transmembrane region" description="Helical" evidence="2">
    <location>
        <begin position="32"/>
        <end position="52"/>
    </location>
</feature>
<reference evidence="4" key="1">
    <citation type="submission" date="2021-05" db="EMBL/GenBank/DDBJ databases">
        <authorList>
            <person name="Pietrasiak N."/>
            <person name="Ward R."/>
            <person name="Stajich J.E."/>
            <person name="Kurbessoian T."/>
        </authorList>
    </citation>
    <scope>NUCLEOTIDE SEQUENCE</scope>
    <source>
        <strain evidence="4">UHER 2000/2452</strain>
    </source>
</reference>
<dbReference type="PANTHER" id="PTHR32089">
    <property type="entry name" value="METHYL-ACCEPTING CHEMOTAXIS PROTEIN MCPB"/>
    <property type="match status" value="1"/>
</dbReference>
<accession>A0A951QDE7</accession>
<feature type="coiled-coil region" evidence="1">
    <location>
        <begin position="292"/>
        <end position="358"/>
    </location>
</feature>
<feature type="transmembrane region" description="Helical" evidence="2">
    <location>
        <begin position="230"/>
        <end position="249"/>
    </location>
</feature>
<evidence type="ECO:0000313" key="4">
    <source>
        <dbReference type="EMBL" id="MBW4661212.1"/>
    </source>
</evidence>
<dbReference type="SMART" id="SM00304">
    <property type="entry name" value="HAMP"/>
    <property type="match status" value="1"/>
</dbReference>
<reference evidence="4" key="2">
    <citation type="journal article" date="2022" name="Microbiol. Resour. Announc.">
        <title>Metagenome Sequencing to Explore Phylogenomics of Terrestrial Cyanobacteria.</title>
        <authorList>
            <person name="Ward R.D."/>
            <person name="Stajich J.E."/>
            <person name="Johansen J.R."/>
            <person name="Huntemann M."/>
            <person name="Clum A."/>
            <person name="Foster B."/>
            <person name="Foster B."/>
            <person name="Roux S."/>
            <person name="Palaniappan K."/>
            <person name="Varghese N."/>
            <person name="Mukherjee S."/>
            <person name="Reddy T.B.K."/>
            <person name="Daum C."/>
            <person name="Copeland A."/>
            <person name="Chen I.A."/>
            <person name="Ivanova N.N."/>
            <person name="Kyrpides N.C."/>
            <person name="Shapiro N."/>
            <person name="Eloe-Fadrosh E.A."/>
            <person name="Pietrasiak N."/>
        </authorList>
    </citation>
    <scope>NUCLEOTIDE SEQUENCE</scope>
    <source>
        <strain evidence="4">UHER 2000/2452</strain>
    </source>
</reference>
<dbReference type="GO" id="GO:0016020">
    <property type="term" value="C:membrane"/>
    <property type="evidence" value="ECO:0007669"/>
    <property type="project" value="InterPro"/>
</dbReference>
<dbReference type="InterPro" id="IPR003660">
    <property type="entry name" value="HAMP_dom"/>
</dbReference>
<dbReference type="Pfam" id="PF00672">
    <property type="entry name" value="HAMP"/>
    <property type="match status" value="1"/>
</dbReference>
<keyword evidence="2" id="KW-0472">Membrane</keyword>
<keyword evidence="1" id="KW-0175">Coiled coil</keyword>
<keyword evidence="2" id="KW-1133">Transmembrane helix</keyword>
<evidence type="ECO:0000313" key="5">
    <source>
        <dbReference type="Proteomes" id="UP000757435"/>
    </source>
</evidence>
<keyword evidence="2" id="KW-0812">Transmembrane</keyword>
<protein>
    <submittedName>
        <fullName evidence="4">HAMP domain-containing protein</fullName>
    </submittedName>
</protein>
<sequence>MANFLLSDSQLPPSGGLGNWLGDLKVGQKLTLGYAFVLGAAMLGTALGFIVADRYHEDALHEEIDAVEELYQVYRLQSSIFRVRTQQHKLIFYMGQPNLWQEKYPQLLEAVADVRHEWIDFKATFRNPQRQLKDTLPEKAAYDQLMLTKNDFDDYLNQSEVLFADSNPRNLSPTAISATQSRLFSFMHSPQVFTLDEFLDDIASLVDVTAAEYSQAKVELKRAEELRLQIITISLLISAAIATLLVLYMSRAIARPIQAVTYVAQQVTEKANFDLRAPVTSRDEIGILATSLNRLIQEVQQLLEVQKDSNEQLEVYSQILERKVQERTQELKEKNQSLQQTLEDLHQTQTKLIQTEKRPSPEPTVAEAISEFSLLFNSMGNHLSHVTDYSYMLLEMLRQYQQRYPETDRFIQDSVTQQDLESLKTELPHLLDAIQAEVAQMSRVLNAAIV</sequence>
<comment type="caution">
    <text evidence="4">The sequence shown here is derived from an EMBL/GenBank/DDBJ whole genome shotgun (WGS) entry which is preliminary data.</text>
</comment>
<dbReference type="PANTHER" id="PTHR32089:SF112">
    <property type="entry name" value="LYSOZYME-LIKE PROTEIN-RELATED"/>
    <property type="match status" value="1"/>
</dbReference>
<dbReference type="SUPFAM" id="SSF158472">
    <property type="entry name" value="HAMP domain-like"/>
    <property type="match status" value="1"/>
</dbReference>
<organism evidence="4 5">
    <name type="scientific">Drouetiella hepatica Uher 2000/2452</name>
    <dbReference type="NCBI Taxonomy" id="904376"/>
    <lineage>
        <taxon>Bacteria</taxon>
        <taxon>Bacillati</taxon>
        <taxon>Cyanobacteriota</taxon>
        <taxon>Cyanophyceae</taxon>
        <taxon>Oculatellales</taxon>
        <taxon>Oculatellaceae</taxon>
        <taxon>Drouetiella</taxon>
    </lineage>
</organism>
<dbReference type="CDD" id="cd06225">
    <property type="entry name" value="HAMP"/>
    <property type="match status" value="1"/>
</dbReference>
<evidence type="ECO:0000259" key="3">
    <source>
        <dbReference type="PROSITE" id="PS50885"/>
    </source>
</evidence>
<dbReference type="Proteomes" id="UP000757435">
    <property type="component" value="Unassembled WGS sequence"/>
</dbReference>
<evidence type="ECO:0000256" key="2">
    <source>
        <dbReference type="SAM" id="Phobius"/>
    </source>
</evidence>
<feature type="domain" description="HAMP" evidence="3">
    <location>
        <begin position="251"/>
        <end position="304"/>
    </location>
</feature>
<dbReference type="EMBL" id="JAHHHD010000032">
    <property type="protein sequence ID" value="MBW4661212.1"/>
    <property type="molecule type" value="Genomic_DNA"/>
</dbReference>